<accession>A0A9D1ACV3</accession>
<sequence length="316" mass="34913">MKGTKTRISRGIVLLLGLMLWMAPKPVNVQASAKGIGEYSVQVDGYLALRNAKAYDASNEIGKLYTGNRIIHLETGTDSEEYWYVYSLTEQKLGYVNKNYLVYEGMLINAPYCDVSVAEGYLALRTEKAYDASNEIGKLYSGDSVLVLNDSDPEYWLVYSMDLQKAGYVNSDYLVGEGQGSTSVYTDNSVGGISSNLRCDMDRMYFSTSSISFTIPESWGQGITYNYYEDRIEFYCSAVYNAPGLENGFLCSICRSAGTQAEEPGTELLGSGGGYYYFIKTPTDLPANPADADNYETYQEMSSGVSTVKNSFSIFS</sequence>
<proteinExistence type="predicted"/>
<gene>
    <name evidence="1" type="ORF">IAB31_08300</name>
</gene>
<name>A0A9D1ACV3_9FIRM</name>
<organism evidence="1 2">
    <name type="scientific">Candidatus Choladousia intestinavium</name>
    <dbReference type="NCBI Taxonomy" id="2840727"/>
    <lineage>
        <taxon>Bacteria</taxon>
        <taxon>Bacillati</taxon>
        <taxon>Bacillota</taxon>
        <taxon>Clostridia</taxon>
        <taxon>Lachnospirales</taxon>
        <taxon>Lachnospiraceae</taxon>
        <taxon>Lachnospiraceae incertae sedis</taxon>
        <taxon>Candidatus Choladousia</taxon>
    </lineage>
</organism>
<evidence type="ECO:0008006" key="3">
    <source>
        <dbReference type="Google" id="ProtNLM"/>
    </source>
</evidence>
<comment type="caution">
    <text evidence="1">The sequence shown here is derived from an EMBL/GenBank/DDBJ whole genome shotgun (WGS) entry which is preliminary data.</text>
</comment>
<evidence type="ECO:0000313" key="1">
    <source>
        <dbReference type="EMBL" id="HIR13907.1"/>
    </source>
</evidence>
<reference evidence="1" key="1">
    <citation type="submission" date="2020-10" db="EMBL/GenBank/DDBJ databases">
        <authorList>
            <person name="Gilroy R."/>
        </authorList>
    </citation>
    <scope>NUCLEOTIDE SEQUENCE</scope>
    <source>
        <strain evidence="1">ChiSjej4B22-8148</strain>
    </source>
</reference>
<dbReference type="EMBL" id="DVGK01000093">
    <property type="protein sequence ID" value="HIR13907.1"/>
    <property type="molecule type" value="Genomic_DNA"/>
</dbReference>
<dbReference type="AlphaFoldDB" id="A0A9D1ACV3"/>
<evidence type="ECO:0000313" key="2">
    <source>
        <dbReference type="Proteomes" id="UP000886757"/>
    </source>
</evidence>
<reference evidence="1" key="2">
    <citation type="journal article" date="2021" name="PeerJ">
        <title>Extensive microbial diversity within the chicken gut microbiome revealed by metagenomics and culture.</title>
        <authorList>
            <person name="Gilroy R."/>
            <person name="Ravi A."/>
            <person name="Getino M."/>
            <person name="Pursley I."/>
            <person name="Horton D.L."/>
            <person name="Alikhan N.F."/>
            <person name="Baker D."/>
            <person name="Gharbi K."/>
            <person name="Hall N."/>
            <person name="Watson M."/>
            <person name="Adriaenssens E.M."/>
            <person name="Foster-Nyarko E."/>
            <person name="Jarju S."/>
            <person name="Secka A."/>
            <person name="Antonio M."/>
            <person name="Oren A."/>
            <person name="Chaudhuri R.R."/>
            <person name="La Ragione R."/>
            <person name="Hildebrand F."/>
            <person name="Pallen M.J."/>
        </authorList>
    </citation>
    <scope>NUCLEOTIDE SEQUENCE</scope>
    <source>
        <strain evidence="1">ChiSjej4B22-8148</strain>
    </source>
</reference>
<dbReference type="Proteomes" id="UP000886757">
    <property type="component" value="Unassembled WGS sequence"/>
</dbReference>
<protein>
    <recommendedName>
        <fullName evidence="3">SH3 domain-containing protein</fullName>
    </recommendedName>
</protein>